<dbReference type="OrthoDB" id="3405926at2"/>
<evidence type="ECO:0000313" key="2">
    <source>
        <dbReference type="Proteomes" id="UP000245697"/>
    </source>
</evidence>
<reference evidence="1 2" key="1">
    <citation type="submission" date="2018-05" db="EMBL/GenBank/DDBJ databases">
        <title>Genomic Encyclopedia of Archaeal and Bacterial Type Strains, Phase II (KMG-II): from individual species to whole genera.</title>
        <authorList>
            <person name="Goeker M."/>
        </authorList>
    </citation>
    <scope>NUCLEOTIDE SEQUENCE [LARGE SCALE GENOMIC DNA]</scope>
    <source>
        <strain evidence="1 2">DSM 45184</strain>
    </source>
</reference>
<keyword evidence="2" id="KW-1185">Reference proteome</keyword>
<dbReference type="InterPro" id="IPR011055">
    <property type="entry name" value="Dup_hybrid_motif"/>
</dbReference>
<protein>
    <recommendedName>
        <fullName evidence="3">Peptidase M23-like protein</fullName>
    </recommendedName>
</protein>
<accession>A0A316EB45</accession>
<dbReference type="EMBL" id="QGGR01000051">
    <property type="protein sequence ID" value="PWK28044.1"/>
    <property type="molecule type" value="Genomic_DNA"/>
</dbReference>
<sequence length="108" mass="11729">MASKITPGDLRAGMHVWPTARTLLAQPICYQQPRCAIIALHWPYVEVRRAPRRPGTNGIHYPRIGSTGHSSGPHLHFEVHLDTGKTSAEALGPIPWMAAHGAPLDQAG</sequence>
<evidence type="ECO:0000313" key="1">
    <source>
        <dbReference type="EMBL" id="PWK28044.1"/>
    </source>
</evidence>
<name>A0A316EB45_9ACTN</name>
<dbReference type="Proteomes" id="UP000245697">
    <property type="component" value="Unassembled WGS sequence"/>
</dbReference>
<proteinExistence type="predicted"/>
<dbReference type="Gene3D" id="2.70.70.10">
    <property type="entry name" value="Glucose Permease (Domain IIA)"/>
    <property type="match status" value="1"/>
</dbReference>
<organism evidence="1 2">
    <name type="scientific">Actinoplanes xinjiangensis</name>
    <dbReference type="NCBI Taxonomy" id="512350"/>
    <lineage>
        <taxon>Bacteria</taxon>
        <taxon>Bacillati</taxon>
        <taxon>Actinomycetota</taxon>
        <taxon>Actinomycetes</taxon>
        <taxon>Micromonosporales</taxon>
        <taxon>Micromonosporaceae</taxon>
        <taxon>Actinoplanes</taxon>
    </lineage>
</organism>
<comment type="caution">
    <text evidence="1">The sequence shown here is derived from an EMBL/GenBank/DDBJ whole genome shotgun (WGS) entry which is preliminary data.</text>
</comment>
<gene>
    <name evidence="1" type="ORF">BC793_15118</name>
</gene>
<evidence type="ECO:0008006" key="3">
    <source>
        <dbReference type="Google" id="ProtNLM"/>
    </source>
</evidence>
<dbReference type="SUPFAM" id="SSF51261">
    <property type="entry name" value="Duplicated hybrid motif"/>
    <property type="match status" value="1"/>
</dbReference>
<dbReference type="RefSeq" id="WP_109603173.1">
    <property type="nucleotide sequence ID" value="NZ_BONA01000117.1"/>
</dbReference>
<dbReference type="AlphaFoldDB" id="A0A316EB45"/>